<accession>A0ABP0SX19</accession>
<dbReference type="PANTHER" id="PTHR11547:SF38">
    <property type="entry name" value="ARGININE KINASE 1-RELATED"/>
    <property type="match status" value="1"/>
</dbReference>
<dbReference type="InterPro" id="IPR022414">
    <property type="entry name" value="ATP-guanido_PTrfase_cat"/>
</dbReference>
<dbReference type="InterPro" id="IPR014746">
    <property type="entry name" value="Gln_synth/guanido_kin_cat_dom"/>
</dbReference>
<keyword evidence="2 7" id="KW-0808">Transferase</keyword>
<keyword evidence="5 7" id="KW-0067">ATP-binding</keyword>
<dbReference type="Proteomes" id="UP001642484">
    <property type="component" value="Unassembled WGS sequence"/>
</dbReference>
<evidence type="ECO:0000256" key="3">
    <source>
        <dbReference type="ARBA" id="ARBA00022741"/>
    </source>
</evidence>
<name>A0ABP0SX19_9DINO</name>
<evidence type="ECO:0000256" key="4">
    <source>
        <dbReference type="ARBA" id="ARBA00022777"/>
    </source>
</evidence>
<feature type="binding site" evidence="7">
    <location>
        <position position="335"/>
    </location>
    <ligand>
        <name>ATP</name>
        <dbReference type="ChEBI" id="CHEBI:30616"/>
    </ligand>
</feature>
<feature type="binding site" evidence="7">
    <location>
        <begin position="223"/>
        <end position="227"/>
    </location>
    <ligand>
        <name>ATP</name>
        <dbReference type="ChEBI" id="CHEBI:30616"/>
    </ligand>
</feature>
<protein>
    <recommendedName>
        <fullName evidence="12">Arginine kinase</fullName>
    </recommendedName>
</protein>
<dbReference type="Pfam" id="PF02807">
    <property type="entry name" value="ATP-gua_PtransN"/>
    <property type="match status" value="1"/>
</dbReference>
<dbReference type="EMBL" id="CAXAMN010028539">
    <property type="protein sequence ID" value="CAK9116898.1"/>
    <property type="molecule type" value="Genomic_DNA"/>
</dbReference>
<organism evidence="10 11">
    <name type="scientific">Durusdinium trenchii</name>
    <dbReference type="NCBI Taxonomy" id="1381693"/>
    <lineage>
        <taxon>Eukaryota</taxon>
        <taxon>Sar</taxon>
        <taxon>Alveolata</taxon>
        <taxon>Dinophyceae</taxon>
        <taxon>Suessiales</taxon>
        <taxon>Symbiodiniaceae</taxon>
        <taxon>Durusdinium</taxon>
    </lineage>
</organism>
<evidence type="ECO:0000256" key="6">
    <source>
        <dbReference type="PROSITE-ProRule" id="PRU00842"/>
    </source>
</evidence>
<evidence type="ECO:0000256" key="5">
    <source>
        <dbReference type="ARBA" id="ARBA00022840"/>
    </source>
</evidence>
<feature type="binding site" evidence="7">
    <location>
        <begin position="391"/>
        <end position="395"/>
    </location>
    <ligand>
        <name>ATP</name>
        <dbReference type="ChEBI" id="CHEBI:30616"/>
    </ligand>
</feature>
<comment type="caution">
    <text evidence="10">The sequence shown here is derived from an EMBL/GenBank/DDBJ whole genome shotgun (WGS) entry which is preliminary data.</text>
</comment>
<evidence type="ECO:0000313" key="11">
    <source>
        <dbReference type="Proteomes" id="UP001642484"/>
    </source>
</evidence>
<evidence type="ECO:0000256" key="1">
    <source>
        <dbReference type="ARBA" id="ARBA00006798"/>
    </source>
</evidence>
<dbReference type="Gene3D" id="3.30.590.10">
    <property type="entry name" value="Glutamine synthetase/guanido kinase, catalytic domain"/>
    <property type="match status" value="2"/>
</dbReference>
<dbReference type="PROSITE" id="PS51509">
    <property type="entry name" value="PHOSPHAGEN_KINASE_N"/>
    <property type="match status" value="1"/>
</dbReference>
<sequence length="481" mass="52959">MIASMAIRIPLLSQKQEFRTLCQQLKLQAQLCPCSDLGVPGVWEVQNSVRLGSSEVEQVNSVIEACCALLELEARLERGGQDLTDLTQSLNLEVATGEAKRPRPPEEVFGSGDAEFPGFSAETCPPEMPDLSRHHSVMAEILTADPTIYQQLKDLRTPLGVSFARCIKPGVDTVGHSFFKMIGAAAGDEYCYDVFAKLFDPIIARRQVRSQVVSGSPAPAVVSVQVSFERNISQLRFTPAMTLEERLQVEQLLCGALQSLPEHLAGEYFPLPGSFRPMTEAKEAELRAEKWLFEVPDAPWILSSGRARYWPKARGVFLSKSKDFAAWINDENHLRLIVRRANGDLKAAVSLLSQAEEALTRFLLQNGHRFASSERLGFLTTCPSDLGAAFRAKLRSALPSLGHMTGFKEVTRALGIQAKRVASQDGMWDISLSSNQLDPSMDPTGQVNSLLFAAHHLSALERRLKSGESLDLVAEAEVLKQ</sequence>
<comment type="caution">
    <text evidence="7">Lacks conserved residue(s) required for the propagation of feature annotation.</text>
</comment>
<feature type="domain" description="Phosphagen kinase C-terminal" evidence="9">
    <location>
        <begin position="220"/>
        <end position="464"/>
    </location>
</feature>
<dbReference type="PROSITE" id="PS51510">
    <property type="entry name" value="PHOSPHAGEN_KINASE_C"/>
    <property type="match status" value="1"/>
</dbReference>
<keyword evidence="11" id="KW-1185">Reference proteome</keyword>
<dbReference type="Pfam" id="PF00217">
    <property type="entry name" value="ATP-gua_Ptrans"/>
    <property type="match status" value="2"/>
</dbReference>
<evidence type="ECO:0000313" key="10">
    <source>
        <dbReference type="EMBL" id="CAK9116898.1"/>
    </source>
</evidence>
<evidence type="ECO:0000259" key="9">
    <source>
        <dbReference type="PROSITE" id="PS51510"/>
    </source>
</evidence>
<dbReference type="InterPro" id="IPR022413">
    <property type="entry name" value="ATP-guanido_PTrfase_N"/>
</dbReference>
<evidence type="ECO:0000256" key="7">
    <source>
        <dbReference type="PROSITE-ProRule" id="PRU00843"/>
    </source>
</evidence>
<gene>
    <name evidence="10" type="ORF">CCMP2556_LOCUS54354</name>
</gene>
<keyword evidence="3 7" id="KW-0547">Nucleotide-binding</keyword>
<dbReference type="InterPro" id="IPR000749">
    <property type="entry name" value="ATP-guanido_PTrfase"/>
</dbReference>
<dbReference type="SUPFAM" id="SSF48034">
    <property type="entry name" value="Guanido kinase N-terminal domain"/>
    <property type="match status" value="1"/>
</dbReference>
<comment type="similarity">
    <text evidence="1 6">Belongs to the ATP:guanido phosphotransferase family.</text>
</comment>
<dbReference type="InterPro" id="IPR036802">
    <property type="entry name" value="ATP-guanido_PTrfase_N_sf"/>
</dbReference>
<feature type="binding site" evidence="7">
    <location>
        <begin position="419"/>
        <end position="424"/>
    </location>
    <ligand>
        <name>ATP</name>
        <dbReference type="ChEBI" id="CHEBI:30616"/>
    </ligand>
</feature>
<dbReference type="PANTHER" id="PTHR11547">
    <property type="entry name" value="ARGININE OR CREATINE KINASE"/>
    <property type="match status" value="1"/>
</dbReference>
<feature type="domain" description="Phosphagen kinase N-terminal" evidence="8">
    <location>
        <begin position="120"/>
        <end position="208"/>
    </location>
</feature>
<evidence type="ECO:0000256" key="2">
    <source>
        <dbReference type="ARBA" id="ARBA00022679"/>
    </source>
</evidence>
<dbReference type="Gene3D" id="1.10.135.10">
    <property type="entry name" value="ATP:guanido phosphotransferase, N-terminal domain"/>
    <property type="match status" value="1"/>
</dbReference>
<evidence type="ECO:0008006" key="12">
    <source>
        <dbReference type="Google" id="ProtNLM"/>
    </source>
</evidence>
<keyword evidence="4 7" id="KW-0418">Kinase</keyword>
<evidence type="ECO:0000259" key="8">
    <source>
        <dbReference type="PROSITE" id="PS51509"/>
    </source>
</evidence>
<proteinExistence type="inferred from homology"/>
<dbReference type="SUPFAM" id="SSF55931">
    <property type="entry name" value="Glutamine synthetase/guanido kinase"/>
    <property type="match status" value="2"/>
</dbReference>
<reference evidence="10 11" key="1">
    <citation type="submission" date="2024-02" db="EMBL/GenBank/DDBJ databases">
        <authorList>
            <person name="Chen Y."/>
            <person name="Shah S."/>
            <person name="Dougan E. K."/>
            <person name="Thang M."/>
            <person name="Chan C."/>
        </authorList>
    </citation>
    <scope>NUCLEOTIDE SEQUENCE [LARGE SCALE GENOMIC DNA]</scope>
</reference>